<evidence type="ECO:0000313" key="3">
    <source>
        <dbReference type="EMBL" id="OCL07301.1"/>
    </source>
</evidence>
<evidence type="ECO:0000256" key="1">
    <source>
        <dbReference type="SAM" id="MobiDB-lite"/>
    </source>
</evidence>
<dbReference type="InterPro" id="IPR011044">
    <property type="entry name" value="Quino_amine_DH_bsu"/>
</dbReference>
<reference evidence="3 4" key="1">
    <citation type="journal article" date="2016" name="Nat. Commun.">
        <title>Ectomycorrhizal ecology is imprinted in the genome of the dominant symbiotic fungus Cenococcum geophilum.</title>
        <authorList>
            <consortium name="DOE Joint Genome Institute"/>
            <person name="Peter M."/>
            <person name="Kohler A."/>
            <person name="Ohm R.A."/>
            <person name="Kuo A."/>
            <person name="Krutzmann J."/>
            <person name="Morin E."/>
            <person name="Arend M."/>
            <person name="Barry K.W."/>
            <person name="Binder M."/>
            <person name="Choi C."/>
            <person name="Clum A."/>
            <person name="Copeland A."/>
            <person name="Grisel N."/>
            <person name="Haridas S."/>
            <person name="Kipfer T."/>
            <person name="LaButti K."/>
            <person name="Lindquist E."/>
            <person name="Lipzen A."/>
            <person name="Maire R."/>
            <person name="Meier B."/>
            <person name="Mihaltcheva S."/>
            <person name="Molinier V."/>
            <person name="Murat C."/>
            <person name="Poggeler S."/>
            <person name="Quandt C.A."/>
            <person name="Sperisen C."/>
            <person name="Tritt A."/>
            <person name="Tisserant E."/>
            <person name="Crous P.W."/>
            <person name="Henrissat B."/>
            <person name="Nehls U."/>
            <person name="Egli S."/>
            <person name="Spatafora J.W."/>
            <person name="Grigoriev I.V."/>
            <person name="Martin F.M."/>
        </authorList>
    </citation>
    <scope>NUCLEOTIDE SEQUENCE [LARGE SCALE GENOMIC DNA]</scope>
    <source>
        <strain evidence="3 4">CBS 207.34</strain>
    </source>
</reference>
<dbReference type="PANTHER" id="PTHR47197:SF3">
    <property type="entry name" value="DIHYDRO-HEME D1 DEHYDROGENASE"/>
    <property type="match status" value="1"/>
</dbReference>
<dbReference type="Proteomes" id="UP000250140">
    <property type="component" value="Unassembled WGS sequence"/>
</dbReference>
<keyword evidence="2" id="KW-0732">Signal</keyword>
<sequence length="410" mass="42377">MKLLLSTLIAFPTIALAGGPYSQATVIPWKPKNATSVDVSTVVNGTYYLSDRTNGIVHIVDLSTSTETGSISGFVGAHIVNGSLDKPTSGPAGMLGIPGRNELYVGDGDGSVKVIDLSTNKIVDKIQLDIKKRADEMAFDAKRNLAIVTGPDDDIASIWFISVTDRKIVGNLTFPNATNGVEKPAWNPTDGLLYLSVPETDANPGGEIDVIDPSTFKVTKILPVSECSSHGIAFGQSQQLLLACSQDSILAYNVAHTLIMNVTTGNITATINGVGGGDGVVYNPTTNYFYVADYQDQANGSKTGAPDPKLAIIDAGTGTLVQTIVTDNITAQSVAVDPTSNKLIVPIAAKGIVIYDLSNSTTPSGTPSGTPSVSGNAPAATTSSSGATRSGFVSIFALIGAAIVAGTLWV</sequence>
<evidence type="ECO:0000313" key="4">
    <source>
        <dbReference type="Proteomes" id="UP000250140"/>
    </source>
</evidence>
<dbReference type="SUPFAM" id="SSF50969">
    <property type="entry name" value="YVTN repeat-like/Quinoprotein amine dehydrogenase"/>
    <property type="match status" value="1"/>
</dbReference>
<organism evidence="3 4">
    <name type="scientific">Glonium stellatum</name>
    <dbReference type="NCBI Taxonomy" id="574774"/>
    <lineage>
        <taxon>Eukaryota</taxon>
        <taxon>Fungi</taxon>
        <taxon>Dikarya</taxon>
        <taxon>Ascomycota</taxon>
        <taxon>Pezizomycotina</taxon>
        <taxon>Dothideomycetes</taxon>
        <taxon>Pleosporomycetidae</taxon>
        <taxon>Gloniales</taxon>
        <taxon>Gloniaceae</taxon>
        <taxon>Glonium</taxon>
    </lineage>
</organism>
<gene>
    <name evidence="3" type="ORF">AOQ84DRAFT_61243</name>
</gene>
<dbReference type="PANTHER" id="PTHR47197">
    <property type="entry name" value="PROTEIN NIRF"/>
    <property type="match status" value="1"/>
</dbReference>
<dbReference type="EMBL" id="KV749899">
    <property type="protein sequence ID" value="OCL07301.1"/>
    <property type="molecule type" value="Genomic_DNA"/>
</dbReference>
<dbReference type="InterPro" id="IPR015943">
    <property type="entry name" value="WD40/YVTN_repeat-like_dom_sf"/>
</dbReference>
<feature type="signal peptide" evidence="2">
    <location>
        <begin position="1"/>
        <end position="17"/>
    </location>
</feature>
<dbReference type="OrthoDB" id="3592093at2759"/>
<dbReference type="AlphaFoldDB" id="A0A8E2EZA3"/>
<dbReference type="Gene3D" id="2.130.10.10">
    <property type="entry name" value="YVTN repeat-like/Quinoprotein amine dehydrogenase"/>
    <property type="match status" value="2"/>
</dbReference>
<accession>A0A8E2EZA3</accession>
<proteinExistence type="predicted"/>
<feature type="chain" id="PRO_5034286775" evidence="2">
    <location>
        <begin position="18"/>
        <end position="410"/>
    </location>
</feature>
<protein>
    <submittedName>
        <fullName evidence="3">YVTN repeat-like/Quino protein amine dehydrogenase</fullName>
    </submittedName>
</protein>
<keyword evidence="4" id="KW-1185">Reference proteome</keyword>
<evidence type="ECO:0000256" key="2">
    <source>
        <dbReference type="SAM" id="SignalP"/>
    </source>
</evidence>
<feature type="region of interest" description="Disordered" evidence="1">
    <location>
        <begin position="363"/>
        <end position="387"/>
    </location>
</feature>
<name>A0A8E2EZA3_9PEZI</name>
<dbReference type="InterPro" id="IPR051200">
    <property type="entry name" value="Host-pathogen_enzymatic-act"/>
</dbReference>